<dbReference type="Gene3D" id="3.90.1150.10">
    <property type="entry name" value="Aspartate Aminotransferase, domain 1"/>
    <property type="match status" value="1"/>
</dbReference>
<dbReference type="AlphaFoldDB" id="A0A542YWF2"/>
<reference evidence="7 8" key="1">
    <citation type="submission" date="2019-06" db="EMBL/GenBank/DDBJ databases">
        <title>Sequencing the genomes of 1000 actinobacteria strains.</title>
        <authorList>
            <person name="Klenk H.-P."/>
        </authorList>
    </citation>
    <scope>NUCLEOTIDE SEQUENCE [LARGE SCALE GENOMIC DNA]</scope>
    <source>
        <strain evidence="7 8">DSM 12335</strain>
    </source>
</reference>
<keyword evidence="8" id="KW-1185">Reference proteome</keyword>
<accession>A0A542YWF2</accession>
<gene>
    <name evidence="7" type="ORF">FB467_3577</name>
</gene>
<dbReference type="InterPro" id="IPR051798">
    <property type="entry name" value="Class-II_PLP-Dep_Aminotrans"/>
</dbReference>
<name>A0A542YWF2_9MICO</name>
<dbReference type="PANTHER" id="PTHR43525">
    <property type="entry name" value="PROTEIN MALY"/>
    <property type="match status" value="1"/>
</dbReference>
<evidence type="ECO:0000256" key="4">
    <source>
        <dbReference type="ARBA" id="ARBA00023239"/>
    </source>
</evidence>
<keyword evidence="4 7" id="KW-0456">Lyase</keyword>
<dbReference type="InterPro" id="IPR015424">
    <property type="entry name" value="PyrdxlP-dep_Trfase"/>
</dbReference>
<dbReference type="RefSeq" id="WP_141786273.1">
    <property type="nucleotide sequence ID" value="NZ_BAAAIK010000001.1"/>
</dbReference>
<comment type="cofactor">
    <cofactor evidence="1">
        <name>pyridoxal 5'-phosphate</name>
        <dbReference type="ChEBI" id="CHEBI:597326"/>
    </cofactor>
</comment>
<dbReference type="SUPFAM" id="SSF53383">
    <property type="entry name" value="PLP-dependent transferases"/>
    <property type="match status" value="1"/>
</dbReference>
<feature type="domain" description="Aminotransferase class I/classII large" evidence="6">
    <location>
        <begin position="39"/>
        <end position="394"/>
    </location>
</feature>
<evidence type="ECO:0000256" key="2">
    <source>
        <dbReference type="ARBA" id="ARBA00012224"/>
    </source>
</evidence>
<organism evidence="7 8">
    <name type="scientific">Ornithinicoccus hortensis</name>
    <dbReference type="NCBI Taxonomy" id="82346"/>
    <lineage>
        <taxon>Bacteria</taxon>
        <taxon>Bacillati</taxon>
        <taxon>Actinomycetota</taxon>
        <taxon>Actinomycetes</taxon>
        <taxon>Micrococcales</taxon>
        <taxon>Intrasporangiaceae</taxon>
        <taxon>Ornithinicoccus</taxon>
    </lineage>
</organism>
<evidence type="ECO:0000256" key="5">
    <source>
        <dbReference type="ARBA" id="ARBA00037974"/>
    </source>
</evidence>
<dbReference type="InterPro" id="IPR004839">
    <property type="entry name" value="Aminotransferase_I/II_large"/>
</dbReference>
<dbReference type="InterPro" id="IPR015422">
    <property type="entry name" value="PyrdxlP-dep_Trfase_small"/>
</dbReference>
<comment type="similarity">
    <text evidence="5">Belongs to the class-II pyridoxal-phosphate-dependent aminotransferase family. MalY/PatB cystathionine beta-lyase subfamily.</text>
</comment>
<keyword evidence="3" id="KW-0663">Pyridoxal phosphate</keyword>
<sequence length="404" mass="43038">MSPSHPNPLEQLTLDQLRTRTSIKWRAYPEDVLPLWVAEMDVPLVEAVHRAVSDAMSRGDTGYCSGSGPYAEALAGFARQRWGWEGPHPDRVAIMPDVMLGVVEMLRLVTDPGDTVVVNCPVYPPFYAFAAYLDRRVEEAPLDEHLRIDLAALDDAFGRATADGRRAAYLLCNPHNPTGTVHTREELTAVAALAAEHGVRVVVDEIHAPLVYAGASFVPYLDVDGGERGLSLMSGSKAWNLAGLKAAVAMAGEDAAQDLARVPEVVGHGASHLAAIGHTAAYAEGGPWLDALLAGLEQNRHLVADLLAEHLPEVRYAVPEATFLAWLDCRGLGLPDGDGVEPGLVTTSAGPQAAFLEECRVALSAGPAFGTGGVGRVRLNFATSRAILTEAIERMGKVTRGPGR</sequence>
<dbReference type="EMBL" id="VFOP01000001">
    <property type="protein sequence ID" value="TQL52393.1"/>
    <property type="molecule type" value="Genomic_DNA"/>
</dbReference>
<evidence type="ECO:0000313" key="8">
    <source>
        <dbReference type="Proteomes" id="UP000319516"/>
    </source>
</evidence>
<dbReference type="Pfam" id="PF00155">
    <property type="entry name" value="Aminotran_1_2"/>
    <property type="match status" value="1"/>
</dbReference>
<evidence type="ECO:0000256" key="1">
    <source>
        <dbReference type="ARBA" id="ARBA00001933"/>
    </source>
</evidence>
<evidence type="ECO:0000256" key="3">
    <source>
        <dbReference type="ARBA" id="ARBA00022898"/>
    </source>
</evidence>
<dbReference type="Proteomes" id="UP000319516">
    <property type="component" value="Unassembled WGS sequence"/>
</dbReference>
<dbReference type="GO" id="GO:0030170">
    <property type="term" value="F:pyridoxal phosphate binding"/>
    <property type="evidence" value="ECO:0007669"/>
    <property type="project" value="InterPro"/>
</dbReference>
<dbReference type="OrthoDB" id="3224382at2"/>
<comment type="caution">
    <text evidence="7">The sequence shown here is derived from an EMBL/GenBank/DDBJ whole genome shotgun (WGS) entry which is preliminary data.</text>
</comment>
<dbReference type="CDD" id="cd00609">
    <property type="entry name" value="AAT_like"/>
    <property type="match status" value="1"/>
</dbReference>
<evidence type="ECO:0000313" key="7">
    <source>
        <dbReference type="EMBL" id="TQL52393.1"/>
    </source>
</evidence>
<protein>
    <recommendedName>
        <fullName evidence="2">cysteine-S-conjugate beta-lyase</fullName>
        <ecNumber evidence="2">4.4.1.13</ecNumber>
    </recommendedName>
</protein>
<dbReference type="Gene3D" id="3.40.640.10">
    <property type="entry name" value="Type I PLP-dependent aspartate aminotransferase-like (Major domain)"/>
    <property type="match status" value="1"/>
</dbReference>
<dbReference type="EC" id="4.4.1.13" evidence="2"/>
<dbReference type="GO" id="GO:0047804">
    <property type="term" value="F:cysteine-S-conjugate beta-lyase activity"/>
    <property type="evidence" value="ECO:0007669"/>
    <property type="project" value="UniProtKB-EC"/>
</dbReference>
<proteinExistence type="inferred from homology"/>
<dbReference type="PANTHER" id="PTHR43525:SF2">
    <property type="entry name" value="CYSTATHIONINE BETA-LYASE-RELATED"/>
    <property type="match status" value="1"/>
</dbReference>
<evidence type="ECO:0000259" key="6">
    <source>
        <dbReference type="Pfam" id="PF00155"/>
    </source>
</evidence>
<dbReference type="InterPro" id="IPR015421">
    <property type="entry name" value="PyrdxlP-dep_Trfase_major"/>
</dbReference>